<dbReference type="GO" id="GO:0005576">
    <property type="term" value="C:extracellular region"/>
    <property type="evidence" value="ECO:0007669"/>
    <property type="project" value="UniProtKB-SubCell"/>
</dbReference>
<dbReference type="Gene3D" id="2.60.40.10">
    <property type="entry name" value="Immunoglobulins"/>
    <property type="match status" value="2"/>
</dbReference>
<dbReference type="InterPro" id="IPR041625">
    <property type="entry name" value="Beta-mannosidase_Ig"/>
</dbReference>
<dbReference type="EMBL" id="MCGI01000004">
    <property type="protein sequence ID" value="ODM10135.1"/>
    <property type="molecule type" value="Genomic_DNA"/>
</dbReference>
<dbReference type="RefSeq" id="WP_069158430.1">
    <property type="nucleotide sequence ID" value="NZ_DBFYTC010000063.1"/>
</dbReference>
<evidence type="ECO:0000256" key="17">
    <source>
        <dbReference type="ARBA" id="ARBA00041069"/>
    </source>
</evidence>
<dbReference type="PANTHER" id="PTHR43730:SF1">
    <property type="entry name" value="BETA-MANNOSIDASE"/>
    <property type="match status" value="1"/>
</dbReference>
<evidence type="ECO:0000256" key="10">
    <source>
        <dbReference type="ARBA" id="ARBA00022729"/>
    </source>
</evidence>
<dbReference type="Pfam" id="PF00703">
    <property type="entry name" value="Glyco_hydro_2"/>
    <property type="match status" value="1"/>
</dbReference>
<evidence type="ECO:0000256" key="9">
    <source>
        <dbReference type="ARBA" id="ARBA00022525"/>
    </source>
</evidence>
<comment type="function">
    <text evidence="2">Exoglycosidase that cleaves the single beta-linked mannose residue from the non-reducing end of all N-linked glycoprotein oligosaccharides.</text>
</comment>
<comment type="pathway">
    <text evidence="4">Glycan metabolism; N-glycan degradation.</text>
</comment>
<comment type="subunit">
    <text evidence="6">Homodimer.</text>
</comment>
<dbReference type="InterPro" id="IPR054593">
    <property type="entry name" value="Beta-mannosidase-like_N2"/>
</dbReference>
<feature type="domain" description="Glycoside hydrolase family 2 immunoglobulin-like beta-sandwich" evidence="19">
    <location>
        <begin position="227"/>
        <end position="290"/>
    </location>
</feature>
<reference evidence="24 25" key="1">
    <citation type="submission" date="2016-07" db="EMBL/GenBank/DDBJ databases">
        <title>Characterization of isolates of Eisenbergiella tayi derived from blood cultures, using whole genome sequencing.</title>
        <authorList>
            <person name="Burdz T."/>
            <person name="Wiebe D."/>
            <person name="Huynh C."/>
            <person name="Bernard K."/>
        </authorList>
    </citation>
    <scope>NUCLEOTIDE SEQUENCE [LARGE SCALE GENOMIC DNA]</scope>
    <source>
        <strain evidence="24 25">NML 120489</strain>
    </source>
</reference>
<feature type="domain" description="Glycoside hydrolase family 2 catalytic" evidence="20">
    <location>
        <begin position="300"/>
        <end position="449"/>
    </location>
</feature>
<gene>
    <name evidence="24" type="primary">csxA_7</name>
    <name evidence="24" type="ORF">BEH84_04504</name>
</gene>
<evidence type="ECO:0000259" key="22">
    <source>
        <dbReference type="Pfam" id="PF17786"/>
    </source>
</evidence>
<accession>A0A1E3AN11</accession>
<dbReference type="Pfam" id="PF02836">
    <property type="entry name" value="Glyco_hydro_2_C"/>
    <property type="match status" value="1"/>
</dbReference>
<evidence type="ECO:0000259" key="19">
    <source>
        <dbReference type="Pfam" id="PF00703"/>
    </source>
</evidence>
<feature type="domain" description="Beta-mannosidase Ig-fold" evidence="21">
    <location>
        <begin position="741"/>
        <end position="791"/>
    </location>
</feature>
<dbReference type="SUPFAM" id="SSF49303">
    <property type="entry name" value="beta-Galactosidase/glucuronidase domain"/>
    <property type="match status" value="3"/>
</dbReference>
<proteinExistence type="inferred from homology"/>
<dbReference type="InterPro" id="IPR008979">
    <property type="entry name" value="Galactose-bd-like_sf"/>
</dbReference>
<evidence type="ECO:0000256" key="6">
    <source>
        <dbReference type="ARBA" id="ARBA00011738"/>
    </source>
</evidence>
<dbReference type="PANTHER" id="PTHR43730">
    <property type="entry name" value="BETA-MANNOSIDASE"/>
    <property type="match status" value="1"/>
</dbReference>
<dbReference type="GO" id="GO:0004567">
    <property type="term" value="F:beta-mannosidase activity"/>
    <property type="evidence" value="ECO:0007669"/>
    <property type="project" value="UniProtKB-EC"/>
</dbReference>
<evidence type="ECO:0000256" key="3">
    <source>
        <dbReference type="ARBA" id="ARBA00004613"/>
    </source>
</evidence>
<evidence type="ECO:0000256" key="5">
    <source>
        <dbReference type="ARBA" id="ARBA00011245"/>
    </source>
</evidence>
<dbReference type="Pfam" id="PF17786">
    <property type="entry name" value="Mannosidase_ig"/>
    <property type="match status" value="1"/>
</dbReference>
<sequence length="813" mass="95101">MNRIRLDEDWTLCQTKGNETSGRIFKLRHIPCQVHDALIQEGIIENPNLKGFNNDRWIGKSDWRYEKIFSLEDISGSWNLILEGLDTFADIYFNGVRVARNESAYMPCRIEGLTGVQKGENRLRLEFKAPEQVLKEIELPEKYGEYVPDFCKARVFRSGFHDFSGPHPDLVRIGIYGHIWLEQVKTNGFRDITATVQMDPALSWGKMISEISYWDDSQEKETLHYIIKDPAGRVVLEGEENASHILEICLEEPMLWWPRSHGSQNLYELEIRLMAGDDLLDISRKKIGFRRVERKGQFDFYINGMAVKLWGANLTQVDTMSGCYHKERMEQLLSLAEMANCNTLRIWGESEVLPDEFYEECDRRGILLWHDFYLGYNMYNEEEHMLELYREEAVWLVNRLKHHPSILMWCGGNEVLLSRDFQYPGAYCYGEKIFKKIYPEICENLDPDRYYHINCPSGGEWANDPREGDSHGYTHQWYVPGVKYPVFLSENARFSAPQLKTMRRMMEESELWPSGYTGQNTRKNRLPWPRSWEEHSCGEQGIKVGPVEHYYDADDAEALIHNLGASYSEYIKYDVERIRRGEADDSLMGKRRTKGHFLWKLNNCCNLISYGVIDYFNEPQMAYYALKRAYSPLQISFQIDDRISVWMVNDTAEQINGSVNIALFSLGENKKSAELNRRFVIKPDESKMITYLDEFGQFRKENILLAYVHDEAGKVLTENIDYVDIERHLDFPCDTGIHAHVEENMLVLSSEKFARCVELLGNEDGDEFGWLFEDNYFDLVPGVEKRIQIMGMHSKGKIRIKPYYDEKYTEIDF</sequence>
<protein>
    <recommendedName>
        <fullName evidence="8">Beta-mannosidase</fullName>
        <ecNumber evidence="7">3.2.1.25</ecNumber>
    </recommendedName>
    <alternativeName>
        <fullName evidence="17">Beta-mannosidase B</fullName>
    </alternativeName>
    <alternativeName>
        <fullName evidence="15">Lysosomal beta A mannosidase</fullName>
    </alternativeName>
    <alternativeName>
        <fullName evidence="18">Mannanase B</fullName>
    </alternativeName>
</protein>
<evidence type="ECO:0000256" key="8">
    <source>
        <dbReference type="ARBA" id="ARBA00015707"/>
    </source>
</evidence>
<evidence type="ECO:0000313" key="24">
    <source>
        <dbReference type="EMBL" id="ODM10135.1"/>
    </source>
</evidence>
<dbReference type="InterPro" id="IPR013783">
    <property type="entry name" value="Ig-like_fold"/>
</dbReference>
<evidence type="ECO:0000256" key="15">
    <source>
        <dbReference type="ARBA" id="ARBA00032581"/>
    </source>
</evidence>
<dbReference type="Pfam" id="PF17753">
    <property type="entry name" value="Ig_mannosidase"/>
    <property type="match status" value="1"/>
</dbReference>
<feature type="domain" description="Beta-mannosidase-like galactose-binding" evidence="23">
    <location>
        <begin position="10"/>
        <end position="141"/>
    </location>
</feature>
<dbReference type="Pfam" id="PF22666">
    <property type="entry name" value="Glyco_hydro_2_N2"/>
    <property type="match status" value="1"/>
</dbReference>
<dbReference type="InterPro" id="IPR006102">
    <property type="entry name" value="Ig-like_GH2"/>
</dbReference>
<evidence type="ECO:0000256" key="13">
    <source>
        <dbReference type="ARBA" id="ARBA00023180"/>
    </source>
</evidence>
<comment type="caution">
    <text evidence="24">The sequence shown here is derived from an EMBL/GenBank/DDBJ whole genome shotgun (WGS) entry which is preliminary data.</text>
</comment>
<dbReference type="AlphaFoldDB" id="A0A1E3AN11"/>
<evidence type="ECO:0000313" key="25">
    <source>
        <dbReference type="Proteomes" id="UP000095003"/>
    </source>
</evidence>
<dbReference type="InterPro" id="IPR036156">
    <property type="entry name" value="Beta-gal/glucu_dom_sf"/>
</dbReference>
<dbReference type="InterPro" id="IPR050887">
    <property type="entry name" value="Beta-mannosidase_GH2"/>
</dbReference>
<evidence type="ECO:0000256" key="7">
    <source>
        <dbReference type="ARBA" id="ARBA00012754"/>
    </source>
</evidence>
<evidence type="ECO:0000259" key="20">
    <source>
        <dbReference type="Pfam" id="PF02836"/>
    </source>
</evidence>
<dbReference type="InterPro" id="IPR017853">
    <property type="entry name" value="GH"/>
</dbReference>
<evidence type="ECO:0000256" key="18">
    <source>
        <dbReference type="ARBA" id="ARBA00041614"/>
    </source>
</evidence>
<dbReference type="SUPFAM" id="SSF49785">
    <property type="entry name" value="Galactose-binding domain-like"/>
    <property type="match status" value="1"/>
</dbReference>
<evidence type="ECO:0000256" key="14">
    <source>
        <dbReference type="ARBA" id="ARBA00023295"/>
    </source>
</evidence>
<comment type="catalytic activity">
    <reaction evidence="1">
        <text>Hydrolysis of terminal, non-reducing beta-D-mannose residues in beta-D-mannosides.</text>
        <dbReference type="EC" id="3.2.1.25"/>
    </reaction>
</comment>
<evidence type="ECO:0000256" key="11">
    <source>
        <dbReference type="ARBA" id="ARBA00022801"/>
    </source>
</evidence>
<comment type="subunit">
    <text evidence="5">Monomer.</text>
</comment>
<evidence type="ECO:0000256" key="16">
    <source>
        <dbReference type="ARBA" id="ARBA00038429"/>
    </source>
</evidence>
<name>A0A1E3AN11_9FIRM</name>
<keyword evidence="14 24" id="KW-0326">Glycosidase</keyword>
<dbReference type="Proteomes" id="UP000095003">
    <property type="component" value="Unassembled WGS sequence"/>
</dbReference>
<keyword evidence="11 24" id="KW-0378">Hydrolase</keyword>
<dbReference type="SUPFAM" id="SSF51445">
    <property type="entry name" value="(Trans)glycosidases"/>
    <property type="match status" value="1"/>
</dbReference>
<organism evidence="24 25">
    <name type="scientific">Eisenbergiella tayi</name>
    <dbReference type="NCBI Taxonomy" id="1432052"/>
    <lineage>
        <taxon>Bacteria</taxon>
        <taxon>Bacillati</taxon>
        <taxon>Bacillota</taxon>
        <taxon>Clostridia</taxon>
        <taxon>Lachnospirales</taxon>
        <taxon>Lachnospiraceae</taxon>
        <taxon>Eisenbergiella</taxon>
    </lineage>
</organism>
<dbReference type="GO" id="GO:0005975">
    <property type="term" value="P:carbohydrate metabolic process"/>
    <property type="evidence" value="ECO:0007669"/>
    <property type="project" value="InterPro"/>
</dbReference>
<dbReference type="GeneID" id="93303529"/>
<dbReference type="Gene3D" id="2.60.120.260">
    <property type="entry name" value="Galactose-binding domain-like"/>
    <property type="match status" value="1"/>
</dbReference>
<keyword evidence="9" id="KW-0964">Secreted</keyword>
<evidence type="ECO:0000259" key="21">
    <source>
        <dbReference type="Pfam" id="PF17753"/>
    </source>
</evidence>
<dbReference type="EC" id="3.2.1.25" evidence="7"/>
<comment type="subcellular location">
    <subcellularLocation>
        <location evidence="3">Secreted</location>
    </subcellularLocation>
</comment>
<evidence type="ECO:0000256" key="12">
    <source>
        <dbReference type="ARBA" id="ARBA00023157"/>
    </source>
</evidence>
<evidence type="ECO:0000256" key="2">
    <source>
        <dbReference type="ARBA" id="ARBA00003150"/>
    </source>
</evidence>
<keyword evidence="12" id="KW-1015">Disulfide bond</keyword>
<dbReference type="InterPro" id="IPR006103">
    <property type="entry name" value="Glyco_hydro_2_cat"/>
</dbReference>
<comment type="similarity">
    <text evidence="16">Belongs to the glycosyl hydrolase 2 family. Beta-mannosidase B subfamily.</text>
</comment>
<keyword evidence="13" id="KW-0325">Glycoprotein</keyword>
<evidence type="ECO:0000256" key="4">
    <source>
        <dbReference type="ARBA" id="ARBA00004740"/>
    </source>
</evidence>
<evidence type="ECO:0000259" key="23">
    <source>
        <dbReference type="Pfam" id="PF22666"/>
    </source>
</evidence>
<keyword evidence="10" id="KW-0732">Signal</keyword>
<dbReference type="GO" id="GO:0006516">
    <property type="term" value="P:glycoprotein catabolic process"/>
    <property type="evidence" value="ECO:0007669"/>
    <property type="project" value="TreeGrafter"/>
</dbReference>
<dbReference type="Gene3D" id="3.20.20.80">
    <property type="entry name" value="Glycosidases"/>
    <property type="match status" value="1"/>
</dbReference>
<evidence type="ECO:0000256" key="1">
    <source>
        <dbReference type="ARBA" id="ARBA00000829"/>
    </source>
</evidence>
<dbReference type="PATRIC" id="fig|1432052.3.peg.4997"/>
<dbReference type="InterPro" id="IPR041447">
    <property type="entry name" value="Mannosidase_ig"/>
</dbReference>
<feature type="domain" description="Mannosidase Ig/CBM-like" evidence="22">
    <location>
        <begin position="642"/>
        <end position="723"/>
    </location>
</feature>